<evidence type="ECO:0000313" key="2">
    <source>
        <dbReference type="Proteomes" id="UP000178811"/>
    </source>
</evidence>
<evidence type="ECO:0008006" key="3">
    <source>
        <dbReference type="Google" id="ProtNLM"/>
    </source>
</evidence>
<protein>
    <recommendedName>
        <fullName evidence="3">HaeII family restriction endonuclease</fullName>
    </recommendedName>
</protein>
<comment type="caution">
    <text evidence="1">The sequence shown here is derived from an EMBL/GenBank/DDBJ whole genome shotgun (WGS) entry which is preliminary data.</text>
</comment>
<dbReference type="InterPro" id="IPR019058">
    <property type="entry name" value="Restrct_endonuc_II_HaeII"/>
</dbReference>
<accession>A0A1F6EXK5</accession>
<gene>
    <name evidence="1" type="ORF">A3A36_00010</name>
</gene>
<sequence length="360" mass="40584">MSKTNEAKTALDTVIRKARVHFYKPIQIAEILFRHRTGKRNAKPDLADLETYRNISKRWRDDVSSRLVGRRSTSSARYQDDVFNENAMPPRLLAVLGKINIESGGGVESYIYNALLSKLSEVLHVRRYIATTTPETFSILRLVDMFVARAGLKRSTDKIYEIAVHALFSTIVRALRAEITLSIKNEDEEILADFERFIKMVLGISKDQTTVSMPAALFRVGVTNAADSGLDMWANFGTAIQVKHLTLTPELTEEIVDGIEADRIVIVCLDAERGPIEALLLQLGLRDRVQGIITLSDLNEWYALCLNEHYRGRLAETLLADIGREFDAEFPASTEIDPFISEREYNTIAPPTGWTIIEPE</sequence>
<dbReference type="EMBL" id="MFLW01000012">
    <property type="protein sequence ID" value="OGG78350.1"/>
    <property type="molecule type" value="Genomic_DNA"/>
</dbReference>
<reference evidence="1 2" key="1">
    <citation type="journal article" date="2016" name="Nat. Commun.">
        <title>Thousands of microbial genomes shed light on interconnected biogeochemical processes in an aquifer system.</title>
        <authorList>
            <person name="Anantharaman K."/>
            <person name="Brown C.T."/>
            <person name="Hug L.A."/>
            <person name="Sharon I."/>
            <person name="Castelle C.J."/>
            <person name="Probst A.J."/>
            <person name="Thomas B.C."/>
            <person name="Singh A."/>
            <person name="Wilkins M.J."/>
            <person name="Karaoz U."/>
            <person name="Brodie E.L."/>
            <person name="Williams K.H."/>
            <person name="Hubbard S.S."/>
            <person name="Banfield J.F."/>
        </authorList>
    </citation>
    <scope>NUCLEOTIDE SEQUENCE [LARGE SCALE GENOMIC DNA]</scope>
</reference>
<evidence type="ECO:0000313" key="1">
    <source>
        <dbReference type="EMBL" id="OGG78350.1"/>
    </source>
</evidence>
<dbReference type="Proteomes" id="UP000178811">
    <property type="component" value="Unassembled WGS sequence"/>
</dbReference>
<dbReference type="Pfam" id="PF09554">
    <property type="entry name" value="RE_HaeII"/>
    <property type="match status" value="1"/>
</dbReference>
<organism evidence="1 2">
    <name type="scientific">Candidatus Kaiserbacteria bacterium RIFCSPLOWO2_01_FULL_52_12b</name>
    <dbReference type="NCBI Taxonomy" id="1798509"/>
    <lineage>
        <taxon>Bacteria</taxon>
        <taxon>Candidatus Kaiseribacteriota</taxon>
    </lineage>
</organism>
<name>A0A1F6EXK5_9BACT</name>
<dbReference type="AlphaFoldDB" id="A0A1F6EXK5"/>
<dbReference type="REBASE" id="412264">
    <property type="entry name" value="KbaRIFCORF10P"/>
</dbReference>
<proteinExistence type="predicted"/>